<gene>
    <name evidence="1" type="ORF">CMMCAS07_08520</name>
</gene>
<evidence type="ECO:0008006" key="3">
    <source>
        <dbReference type="Google" id="ProtNLM"/>
    </source>
</evidence>
<accession>A0A251XNL7</accession>
<dbReference type="InterPro" id="IPR043504">
    <property type="entry name" value="Peptidase_S1_PA_chymotrypsin"/>
</dbReference>
<dbReference type="Proteomes" id="UP000195062">
    <property type="component" value="Unassembled WGS sequence"/>
</dbReference>
<evidence type="ECO:0000313" key="2">
    <source>
        <dbReference type="Proteomes" id="UP000195062"/>
    </source>
</evidence>
<dbReference type="Gene3D" id="2.40.10.10">
    <property type="entry name" value="Trypsin-like serine proteases"/>
    <property type="match status" value="2"/>
</dbReference>
<name>A0A251XNL7_CLAMM</name>
<keyword evidence="2" id="KW-1185">Reference proteome</keyword>
<proteinExistence type="predicted"/>
<dbReference type="AlphaFoldDB" id="A0A251XNL7"/>
<dbReference type="SUPFAM" id="SSF50494">
    <property type="entry name" value="Trypsin-like serine proteases"/>
    <property type="match status" value="1"/>
</dbReference>
<protein>
    <recommendedName>
        <fullName evidence="3">Pat-1 homologue</fullName>
    </recommendedName>
</protein>
<evidence type="ECO:0000313" key="1">
    <source>
        <dbReference type="EMBL" id="OUE04980.1"/>
    </source>
</evidence>
<sequence>MSAPAGRRTSPSRCVVAVLALLVCAVLVPAAPARTDFANRNFVPIVAGSALQFPGAICTAGLVVVRTGLLANISPRQRATRYVVTAKHCGDLGAEVKVAGVPVGAVTWVDPREDLELVRIDPLMDGRPFCAPSSAGFHCTGTTTFQPRASGRVLLETVRFRTLRALPVTGTGAPAAGEVYCVSAVVSGQSCVWSTAPWKPEYGSRTPGEMAAKGDARVAEGDSGGPVVSAQGRIYGILEGDFDLDGERAMIYVRISHFFEDAGAYALAPA</sequence>
<comment type="caution">
    <text evidence="1">The sequence shown here is derived from an EMBL/GenBank/DDBJ whole genome shotgun (WGS) entry which is preliminary data.</text>
</comment>
<dbReference type="EMBL" id="MDHH01000001">
    <property type="protein sequence ID" value="OUE04980.1"/>
    <property type="molecule type" value="Genomic_DNA"/>
</dbReference>
<dbReference type="InterPro" id="IPR009003">
    <property type="entry name" value="Peptidase_S1_PA"/>
</dbReference>
<reference evidence="1 2" key="1">
    <citation type="submission" date="2016-08" db="EMBL/GenBank/DDBJ databases">
        <title>Genome sequence of Clavibacter michiganensis subsp. michiganensis strain CASJ007.</title>
        <authorList>
            <person name="Thapa S.P."/>
            <person name="Coaker G."/>
        </authorList>
    </citation>
    <scope>NUCLEOTIDE SEQUENCE [LARGE SCALE GENOMIC DNA]</scope>
    <source>
        <strain evidence="1">CASJ007</strain>
    </source>
</reference>
<organism evidence="1 2">
    <name type="scientific">Clavibacter michiganensis subsp. michiganensis</name>
    <dbReference type="NCBI Taxonomy" id="33013"/>
    <lineage>
        <taxon>Bacteria</taxon>
        <taxon>Bacillati</taxon>
        <taxon>Actinomycetota</taxon>
        <taxon>Actinomycetes</taxon>
        <taxon>Micrococcales</taxon>
        <taxon>Microbacteriaceae</taxon>
        <taxon>Clavibacter</taxon>
    </lineage>
</organism>
<dbReference type="Pfam" id="PF13365">
    <property type="entry name" value="Trypsin_2"/>
    <property type="match status" value="1"/>
</dbReference>
<dbReference type="RefSeq" id="WP_153259557.1">
    <property type="nucleotide sequence ID" value="NZ_JAVDJH010000100.1"/>
</dbReference>